<evidence type="ECO:0000259" key="1">
    <source>
        <dbReference type="Pfam" id="PF14206"/>
    </source>
</evidence>
<dbReference type="AlphaFoldDB" id="A0A0U5JGU8"/>
<geneLocation type="plasmid" evidence="3">
    <name>pPNK</name>
</geneLocation>
<dbReference type="KEGG" id="pnl:PNK_p0052"/>
<dbReference type="PATRIC" id="fig|389348.3.peg.2818"/>
<protein>
    <recommendedName>
        <fullName evidence="1">Cysteine-rich CPCC domain-containing protein</fullName>
    </recommendedName>
</protein>
<dbReference type="Pfam" id="PF14206">
    <property type="entry name" value="Cys_rich_CPCC"/>
    <property type="match status" value="1"/>
</dbReference>
<dbReference type="InterPro" id="IPR025983">
    <property type="entry name" value="Cys_rich_CPCC"/>
</dbReference>
<name>A0A0U5JGU8_9BACT</name>
<keyword evidence="3" id="KW-1185">Reference proteome</keyword>
<accession>A0A0U5JGU8</accession>
<reference evidence="3" key="1">
    <citation type="submission" date="2015-09" db="EMBL/GenBank/DDBJ databases">
        <authorList>
            <person name="Bertelli C."/>
        </authorList>
    </citation>
    <scope>NUCLEOTIDE SEQUENCE [LARGE SCALE GENOMIC DNA]</scope>
    <source>
        <strain evidence="3">KNic</strain>
        <plasmid evidence="3">pPNK</plasmid>
    </source>
</reference>
<dbReference type="EMBL" id="LN879503">
    <property type="protein sequence ID" value="CUI18106.1"/>
    <property type="molecule type" value="Genomic_DNA"/>
</dbReference>
<sequence length="30" mass="3397">MFRCPCCGYLTLPEPESGTFEICQVDDDVQ</sequence>
<dbReference type="InParanoid" id="A0A0U5JGU8"/>
<feature type="domain" description="Cysteine-rich CPCC" evidence="1">
    <location>
        <begin position="2"/>
        <end position="25"/>
    </location>
</feature>
<dbReference type="Proteomes" id="UP000069902">
    <property type="component" value="Plasmid pPNK"/>
</dbReference>
<organism evidence="2 3">
    <name type="scientific">Candidatus Protochlamydia naegleriophila</name>
    <dbReference type="NCBI Taxonomy" id="389348"/>
    <lineage>
        <taxon>Bacteria</taxon>
        <taxon>Pseudomonadati</taxon>
        <taxon>Chlamydiota</taxon>
        <taxon>Chlamydiia</taxon>
        <taxon>Parachlamydiales</taxon>
        <taxon>Parachlamydiaceae</taxon>
        <taxon>Candidatus Protochlamydia</taxon>
    </lineage>
</organism>
<evidence type="ECO:0000313" key="2">
    <source>
        <dbReference type="EMBL" id="CUI18106.1"/>
    </source>
</evidence>
<gene>
    <name evidence="2" type="ORF">PNK_p0052</name>
</gene>
<evidence type="ECO:0000313" key="3">
    <source>
        <dbReference type="Proteomes" id="UP000069902"/>
    </source>
</evidence>
<proteinExistence type="predicted"/>